<proteinExistence type="predicted"/>
<name>A0ABN7XLP2_GIGMA</name>
<sequence>KTWHEKILKGPKAGALMAVQCLEQTIEDLENNFIIDNEE</sequence>
<reference evidence="2 3" key="1">
    <citation type="submission" date="2021-06" db="EMBL/GenBank/DDBJ databases">
        <authorList>
            <person name="Kallberg Y."/>
            <person name="Tangrot J."/>
            <person name="Rosling A."/>
        </authorList>
    </citation>
    <scope>NUCLEOTIDE SEQUENCE [LARGE SCALE GENOMIC DNA]</scope>
    <source>
        <strain evidence="2 3">120-4 pot B 10/14</strain>
    </source>
</reference>
<feature type="coiled-coil region" evidence="1">
    <location>
        <begin position="12"/>
        <end position="39"/>
    </location>
</feature>
<organism evidence="2 3">
    <name type="scientific">Gigaspora margarita</name>
    <dbReference type="NCBI Taxonomy" id="4874"/>
    <lineage>
        <taxon>Eukaryota</taxon>
        <taxon>Fungi</taxon>
        <taxon>Fungi incertae sedis</taxon>
        <taxon>Mucoromycota</taxon>
        <taxon>Glomeromycotina</taxon>
        <taxon>Glomeromycetes</taxon>
        <taxon>Diversisporales</taxon>
        <taxon>Gigasporaceae</taxon>
        <taxon>Gigaspora</taxon>
    </lineage>
</organism>
<gene>
    <name evidence="2" type="ORF">GMARGA_LOCUS44271</name>
</gene>
<evidence type="ECO:0000313" key="3">
    <source>
        <dbReference type="Proteomes" id="UP000789901"/>
    </source>
</evidence>
<evidence type="ECO:0000256" key="1">
    <source>
        <dbReference type="SAM" id="Coils"/>
    </source>
</evidence>
<evidence type="ECO:0000313" key="2">
    <source>
        <dbReference type="EMBL" id="CAG8855450.1"/>
    </source>
</evidence>
<feature type="non-terminal residue" evidence="2">
    <location>
        <position position="1"/>
    </location>
</feature>
<keyword evidence="1" id="KW-0175">Coiled coil</keyword>
<keyword evidence="3" id="KW-1185">Reference proteome</keyword>
<dbReference type="EMBL" id="CAJVQB010149470">
    <property type="protein sequence ID" value="CAG8855450.1"/>
    <property type="molecule type" value="Genomic_DNA"/>
</dbReference>
<accession>A0ABN7XLP2</accession>
<protein>
    <submittedName>
        <fullName evidence="2">4109_t:CDS:1</fullName>
    </submittedName>
</protein>
<comment type="caution">
    <text evidence="2">The sequence shown here is derived from an EMBL/GenBank/DDBJ whole genome shotgun (WGS) entry which is preliminary data.</text>
</comment>
<dbReference type="Proteomes" id="UP000789901">
    <property type="component" value="Unassembled WGS sequence"/>
</dbReference>